<reference evidence="6 7" key="1">
    <citation type="submission" date="2016-10" db="EMBL/GenBank/DDBJ databases">
        <authorList>
            <person name="de Groot N.N."/>
        </authorList>
    </citation>
    <scope>NUCLEOTIDE SEQUENCE [LARGE SCALE GENOMIC DNA]</scope>
    <source>
        <strain evidence="6 7">CGMCC 4.5598</strain>
    </source>
</reference>
<dbReference type="GO" id="GO:0016020">
    <property type="term" value="C:membrane"/>
    <property type="evidence" value="ECO:0007669"/>
    <property type="project" value="UniProtKB-SubCell"/>
</dbReference>
<evidence type="ECO:0000256" key="2">
    <source>
        <dbReference type="ARBA" id="ARBA00022692"/>
    </source>
</evidence>
<evidence type="ECO:0000313" key="6">
    <source>
        <dbReference type="EMBL" id="SEU43865.1"/>
    </source>
</evidence>
<dbReference type="AlphaFoldDB" id="A0A1I0LPW5"/>
<accession>A0A1I0LPW5</accession>
<evidence type="ECO:0000256" key="3">
    <source>
        <dbReference type="ARBA" id="ARBA00022989"/>
    </source>
</evidence>
<protein>
    <submittedName>
        <fullName evidence="6">DoxX-like family protein</fullName>
    </submittedName>
</protein>
<feature type="transmembrane region" description="Helical" evidence="5">
    <location>
        <begin position="100"/>
        <end position="123"/>
    </location>
</feature>
<comment type="subcellular location">
    <subcellularLocation>
        <location evidence="1">Membrane</location>
        <topology evidence="1">Multi-pass membrane protein</topology>
    </subcellularLocation>
</comment>
<proteinExistence type="predicted"/>
<name>A0A1I0LPW5_9ACTN</name>
<evidence type="ECO:0000256" key="1">
    <source>
        <dbReference type="ARBA" id="ARBA00004141"/>
    </source>
</evidence>
<feature type="transmembrane region" description="Helical" evidence="5">
    <location>
        <begin position="6"/>
        <end position="26"/>
    </location>
</feature>
<evidence type="ECO:0000313" key="7">
    <source>
        <dbReference type="Proteomes" id="UP000199361"/>
    </source>
</evidence>
<dbReference type="STRING" id="568860.SAMN05421811_12274"/>
<gene>
    <name evidence="6" type="ORF">SAMN05421811_12274</name>
</gene>
<keyword evidence="4 5" id="KW-0472">Membrane</keyword>
<sequence length="128" mass="13469">MNIALWIITGLLTAIYLFSGFGKLFVPREKMAQMGNAARWVLDFKPGTLKAIGALEILGAVGLILPALLGIAPILVPLAASSLTLLMTGAVIMRIRRGETIAALVDGSYLALAAFVAIGRFALEPFTG</sequence>
<dbReference type="InterPro" id="IPR032808">
    <property type="entry name" value="DoxX"/>
</dbReference>
<evidence type="ECO:0000256" key="5">
    <source>
        <dbReference type="SAM" id="Phobius"/>
    </source>
</evidence>
<organism evidence="6 7">
    <name type="scientific">Nonomuraea wenchangensis</name>
    <dbReference type="NCBI Taxonomy" id="568860"/>
    <lineage>
        <taxon>Bacteria</taxon>
        <taxon>Bacillati</taxon>
        <taxon>Actinomycetota</taxon>
        <taxon>Actinomycetes</taxon>
        <taxon>Streptosporangiales</taxon>
        <taxon>Streptosporangiaceae</taxon>
        <taxon>Nonomuraea</taxon>
    </lineage>
</organism>
<dbReference type="RefSeq" id="WP_091092970.1">
    <property type="nucleotide sequence ID" value="NZ_FOHX01000022.1"/>
</dbReference>
<keyword evidence="7" id="KW-1185">Reference proteome</keyword>
<feature type="transmembrane region" description="Helical" evidence="5">
    <location>
        <begin position="74"/>
        <end position="93"/>
    </location>
</feature>
<evidence type="ECO:0000256" key="4">
    <source>
        <dbReference type="ARBA" id="ARBA00023136"/>
    </source>
</evidence>
<dbReference type="Pfam" id="PF13564">
    <property type="entry name" value="DoxX_2"/>
    <property type="match status" value="1"/>
</dbReference>
<keyword evidence="3 5" id="KW-1133">Transmembrane helix</keyword>
<dbReference type="EMBL" id="FOHX01000022">
    <property type="protein sequence ID" value="SEU43865.1"/>
    <property type="molecule type" value="Genomic_DNA"/>
</dbReference>
<keyword evidence="2 5" id="KW-0812">Transmembrane</keyword>
<dbReference type="OrthoDB" id="3790625at2"/>
<feature type="transmembrane region" description="Helical" evidence="5">
    <location>
        <begin position="47"/>
        <end position="68"/>
    </location>
</feature>
<dbReference type="Proteomes" id="UP000199361">
    <property type="component" value="Unassembled WGS sequence"/>
</dbReference>